<dbReference type="Pfam" id="PF00613">
    <property type="entry name" value="PI3Ka"/>
    <property type="match status" value="1"/>
</dbReference>
<dbReference type="FunCoup" id="A0A317XW80">
    <property type="interactions" value="469"/>
</dbReference>
<evidence type="ECO:0000256" key="3">
    <source>
        <dbReference type="ARBA" id="ARBA00022741"/>
    </source>
</evidence>
<dbReference type="GO" id="GO:0016303">
    <property type="term" value="F:1-phosphatidylinositol-3-kinase activity"/>
    <property type="evidence" value="ECO:0007669"/>
    <property type="project" value="UniProtKB-UniRule"/>
</dbReference>
<feature type="compositionally biased region" description="Basic residues" evidence="8">
    <location>
        <begin position="706"/>
        <end position="716"/>
    </location>
</feature>
<evidence type="ECO:0000313" key="13">
    <source>
        <dbReference type="Proteomes" id="UP000246740"/>
    </source>
</evidence>
<dbReference type="InterPro" id="IPR001263">
    <property type="entry name" value="PI3K_accessory_dom"/>
</dbReference>
<organism evidence="12 13">
    <name type="scientific">Testicularia cyperi</name>
    <dbReference type="NCBI Taxonomy" id="1882483"/>
    <lineage>
        <taxon>Eukaryota</taxon>
        <taxon>Fungi</taxon>
        <taxon>Dikarya</taxon>
        <taxon>Basidiomycota</taxon>
        <taxon>Ustilaginomycotina</taxon>
        <taxon>Ustilaginomycetes</taxon>
        <taxon>Ustilaginales</taxon>
        <taxon>Anthracoideaceae</taxon>
        <taxon>Testicularia</taxon>
    </lineage>
</organism>
<evidence type="ECO:0000256" key="4">
    <source>
        <dbReference type="ARBA" id="ARBA00022777"/>
    </source>
</evidence>
<gene>
    <name evidence="12" type="ORF">BCV70DRAFT_196814</name>
</gene>
<dbReference type="GO" id="GO:0034271">
    <property type="term" value="C:phosphatidylinositol 3-kinase complex, class III, type I"/>
    <property type="evidence" value="ECO:0007669"/>
    <property type="project" value="TreeGrafter"/>
</dbReference>
<feature type="region of interest" description="Disordered" evidence="8">
    <location>
        <begin position="482"/>
        <end position="541"/>
    </location>
</feature>
<feature type="compositionally biased region" description="Gly residues" evidence="8">
    <location>
        <begin position="483"/>
        <end position="502"/>
    </location>
</feature>
<dbReference type="InterPro" id="IPR042236">
    <property type="entry name" value="PI3K_accessory_sf"/>
</dbReference>
<feature type="region of interest" description="Disordered" evidence="8">
    <location>
        <begin position="701"/>
        <end position="727"/>
    </location>
</feature>
<feature type="domain" description="PI3K/PI4K catalytic" evidence="9">
    <location>
        <begin position="753"/>
        <end position="1018"/>
    </location>
</feature>
<dbReference type="InParanoid" id="A0A317XW80"/>
<proteinExistence type="inferred from homology"/>
<dbReference type="InterPro" id="IPR018936">
    <property type="entry name" value="PI3/4_kinase_CS"/>
</dbReference>
<dbReference type="CDD" id="cd08397">
    <property type="entry name" value="C2_PI3K_class_III"/>
    <property type="match status" value="1"/>
</dbReference>
<dbReference type="AlphaFoldDB" id="A0A317XW80"/>
<keyword evidence="2 7" id="KW-0808">Transferase</keyword>
<accession>A0A317XW80</accession>
<dbReference type="InterPro" id="IPR015433">
    <property type="entry name" value="PI3/4_kinase"/>
</dbReference>
<dbReference type="PROSITE" id="PS51545">
    <property type="entry name" value="PIK_HELICAL"/>
    <property type="match status" value="1"/>
</dbReference>
<dbReference type="FunFam" id="1.10.1070.11:FF:000002">
    <property type="entry name" value="Phosphatidylinositol 3-kinase catalytic subunit type 3"/>
    <property type="match status" value="1"/>
</dbReference>
<dbReference type="InterPro" id="IPR035892">
    <property type="entry name" value="C2_domain_sf"/>
</dbReference>
<evidence type="ECO:0000259" key="10">
    <source>
        <dbReference type="PROSITE" id="PS51545"/>
    </source>
</evidence>
<keyword evidence="4 7" id="KW-0418">Kinase</keyword>
<dbReference type="OrthoDB" id="67688at2759"/>
<sequence>MDKDFYSFVRLTDLHLNLTFRISSLEGKLDRLSRAQLLKQPEARHWGAQQSAYPDLYVVCRLYSDNKPLTVPVKTAYKPFRNNHHWGEWITLPYKLCDLPLGAQLSFTVHDVTSSSTTRIIGGTTFPLFNKKGALKTAQHRLYLWKGAKGDGSVESSTPCKVGEMKDEMGRLEKLIKRHERGDLPRIDWLDKLAYRQIEKVHNDESEASDKLFLYIDMPRFELPIVFCEPESLLATPDHAGGSAVPSTLAAAALGAHSGMASSAASTHTSVTTTNTLNSAATHAAYEQSSTVGSTAAAAAAAAALSTGDPNRITPSMFTIFDPEVARANPVEAKHRRLVRSHRTGPLDRELKPSAEVRDELNEILSYPPTRVLTTAEMDRVWSFRFYLTRDPKGLTKFLKSVVWTDSGEAKQATEVLLPMWTEPGLDDALELLGPTFKDPRVRAYAVRQLERAEDEELILYLLQLVQALKFENNALASVQGSSGVGPSAGGSGGGSGSGFMGSSGSAGNAERERERRRLLASRNMPSSSSPSASMAATGQGAGLEAETSGLAEFLIRRGLANPVLGNNLYWYLVVEIEDPKTGVLFKALKQRFLDQLVALPMADGGLERKEMLERQATLLATLSRRAKELRSNRDARPKKIEKLRALITDPKNGLSKFDPPIPLPLDASIVVSGIVADKSTIFKSNLFPLRLEFTTVSPQALAAARKPKRKGRRSRAGSTASEFETTLPDSITASLDELDASRSSINDEPMDLTNAARRQESGQGHDKVATPDHYTLIFKNGDDLRQDQLVIQLFSLMDRLLRNENLDLKITPYRVLATGSVDGMVQFVESMSIAAILSAYGGSLLNFLRTHHGDPSSVATYGVEPTVYETYIRSCAGYCVVTYLLGVGDRHLDNLLLAPTGHFFHVDFGYILGRDPKPFPPPVKVCKEMVDAMGGTSSVHYSRFKALAHTAFANLRKNANLILNLLTLMLDANIPDIKLEPDKAVLKVQDKFLLHLSEDDALREFEALLNETSYLSTVFDRLHDMAQYFRQ</sequence>
<reference evidence="12 13" key="1">
    <citation type="journal article" date="2018" name="Mol. Biol. Evol.">
        <title>Broad Genomic Sampling Reveals a Smut Pathogenic Ancestry of the Fungal Clade Ustilaginomycotina.</title>
        <authorList>
            <person name="Kijpornyongpan T."/>
            <person name="Mondo S.J."/>
            <person name="Barry K."/>
            <person name="Sandor L."/>
            <person name="Lee J."/>
            <person name="Lipzen A."/>
            <person name="Pangilinan J."/>
            <person name="LaButti K."/>
            <person name="Hainaut M."/>
            <person name="Henrissat B."/>
            <person name="Grigoriev I.V."/>
            <person name="Spatafora J.W."/>
            <person name="Aime M.C."/>
        </authorList>
    </citation>
    <scope>NUCLEOTIDE SEQUENCE [LARGE SCALE GENOMIC DNA]</scope>
    <source>
        <strain evidence="12 13">MCA 3645</strain>
    </source>
</reference>
<evidence type="ECO:0000256" key="6">
    <source>
        <dbReference type="ARBA" id="ARBA00023985"/>
    </source>
</evidence>
<dbReference type="GO" id="GO:0005768">
    <property type="term" value="C:endosome"/>
    <property type="evidence" value="ECO:0007669"/>
    <property type="project" value="TreeGrafter"/>
</dbReference>
<keyword evidence="5 7" id="KW-0067">ATP-binding</keyword>
<dbReference type="GO" id="GO:0034272">
    <property type="term" value="C:phosphatidylinositol 3-kinase complex, class III, type II"/>
    <property type="evidence" value="ECO:0007669"/>
    <property type="project" value="TreeGrafter"/>
</dbReference>
<evidence type="ECO:0000256" key="7">
    <source>
        <dbReference type="PIRNR" id="PIRNR000587"/>
    </source>
</evidence>
<dbReference type="InterPro" id="IPR008290">
    <property type="entry name" value="PI3K_Vps34"/>
</dbReference>
<dbReference type="SMART" id="SM00146">
    <property type="entry name" value="PI3Kc"/>
    <property type="match status" value="1"/>
</dbReference>
<evidence type="ECO:0000259" key="11">
    <source>
        <dbReference type="PROSITE" id="PS51547"/>
    </source>
</evidence>
<name>A0A317XW80_9BASI</name>
<protein>
    <recommendedName>
        <fullName evidence="7">Phosphatidylinositol 3-kinase VPS34</fullName>
        <ecNumber evidence="7">2.7.1.137</ecNumber>
    </recommendedName>
</protein>
<dbReference type="SUPFAM" id="SSF56112">
    <property type="entry name" value="Protein kinase-like (PK-like)"/>
    <property type="match status" value="1"/>
</dbReference>
<dbReference type="Gene3D" id="1.25.40.70">
    <property type="entry name" value="Phosphatidylinositol 3-kinase, accessory domain (PIK)"/>
    <property type="match status" value="1"/>
</dbReference>
<dbReference type="Gene3D" id="2.60.40.150">
    <property type="entry name" value="C2 domain"/>
    <property type="match status" value="1"/>
</dbReference>
<dbReference type="EMBL" id="KZ819188">
    <property type="protein sequence ID" value="PWZ02567.1"/>
    <property type="molecule type" value="Genomic_DNA"/>
</dbReference>
<dbReference type="InterPro" id="IPR016024">
    <property type="entry name" value="ARM-type_fold"/>
</dbReference>
<comment type="catalytic activity">
    <reaction evidence="6">
        <text>a 1,2-diacyl-sn-glycero-3-phospho-(1D-myo-inositol) + ATP = a 1,2-diacyl-sn-glycero-3-phospho-(1D-myo-inositol-3-phosphate) + ADP + H(+)</text>
        <dbReference type="Rhea" id="RHEA:12709"/>
        <dbReference type="ChEBI" id="CHEBI:15378"/>
        <dbReference type="ChEBI" id="CHEBI:30616"/>
        <dbReference type="ChEBI" id="CHEBI:57880"/>
        <dbReference type="ChEBI" id="CHEBI:58088"/>
        <dbReference type="ChEBI" id="CHEBI:456216"/>
        <dbReference type="EC" id="2.7.1.137"/>
    </reaction>
    <physiologicalReaction direction="left-to-right" evidence="6">
        <dbReference type="Rhea" id="RHEA:12710"/>
    </physiologicalReaction>
</comment>
<dbReference type="SMART" id="SM00142">
    <property type="entry name" value="PI3K_C2"/>
    <property type="match status" value="1"/>
</dbReference>
<dbReference type="CDD" id="cd00896">
    <property type="entry name" value="PI3Kc_III"/>
    <property type="match status" value="1"/>
</dbReference>
<keyword evidence="3 7" id="KW-0547">Nucleotide-binding</keyword>
<dbReference type="PIRSF" id="PIRSF000587">
    <property type="entry name" value="PI3K_Vps34"/>
    <property type="match status" value="1"/>
</dbReference>
<dbReference type="Gene3D" id="3.30.1010.10">
    <property type="entry name" value="Phosphatidylinositol 3-kinase Catalytic Subunit, Chain A, domain 4"/>
    <property type="match status" value="1"/>
</dbReference>
<dbReference type="GO" id="GO:0005524">
    <property type="term" value="F:ATP binding"/>
    <property type="evidence" value="ECO:0007669"/>
    <property type="project" value="UniProtKB-UniRule"/>
</dbReference>
<evidence type="ECO:0000256" key="1">
    <source>
        <dbReference type="ARBA" id="ARBA00006209"/>
    </source>
</evidence>
<evidence type="ECO:0000313" key="12">
    <source>
        <dbReference type="EMBL" id="PWZ02567.1"/>
    </source>
</evidence>
<dbReference type="Gene3D" id="1.10.1070.11">
    <property type="entry name" value="Phosphatidylinositol 3-/4-kinase, catalytic domain"/>
    <property type="match status" value="1"/>
</dbReference>
<dbReference type="InterPro" id="IPR036940">
    <property type="entry name" value="PI3/4_kinase_cat_sf"/>
</dbReference>
<evidence type="ECO:0000256" key="8">
    <source>
        <dbReference type="SAM" id="MobiDB-lite"/>
    </source>
</evidence>
<dbReference type="PROSITE" id="PS00916">
    <property type="entry name" value="PI3_4_KINASE_2"/>
    <property type="match status" value="1"/>
</dbReference>
<dbReference type="PANTHER" id="PTHR10048:SF7">
    <property type="entry name" value="PHOSPHATIDYLINOSITOL 3-KINASE CATALYTIC SUBUNIT TYPE 3"/>
    <property type="match status" value="1"/>
</dbReference>
<dbReference type="SUPFAM" id="SSF48371">
    <property type="entry name" value="ARM repeat"/>
    <property type="match status" value="1"/>
</dbReference>
<dbReference type="InterPro" id="IPR011009">
    <property type="entry name" value="Kinase-like_dom_sf"/>
</dbReference>
<evidence type="ECO:0000259" key="9">
    <source>
        <dbReference type="PROSITE" id="PS50290"/>
    </source>
</evidence>
<dbReference type="Pfam" id="PF00792">
    <property type="entry name" value="PI3K_C2"/>
    <property type="match status" value="1"/>
</dbReference>
<dbReference type="InterPro" id="IPR002420">
    <property type="entry name" value="PI3K-type_C2_dom"/>
</dbReference>
<dbReference type="Proteomes" id="UP000246740">
    <property type="component" value="Unassembled WGS sequence"/>
</dbReference>
<comment type="similarity">
    <text evidence="1">Belongs to the PI3/PI4-kinase family. Type III PI4K subfamily.</text>
</comment>
<dbReference type="CDD" id="cd00870">
    <property type="entry name" value="PI3Ka_III"/>
    <property type="match status" value="1"/>
</dbReference>
<evidence type="ECO:0000256" key="2">
    <source>
        <dbReference type="ARBA" id="ARBA00022679"/>
    </source>
</evidence>
<dbReference type="Pfam" id="PF00454">
    <property type="entry name" value="PI3_PI4_kinase"/>
    <property type="match status" value="1"/>
</dbReference>
<dbReference type="PROSITE" id="PS50290">
    <property type="entry name" value="PI3_4_KINASE_3"/>
    <property type="match status" value="1"/>
</dbReference>
<feature type="domain" description="C2 PI3K-type" evidence="11">
    <location>
        <begin position="14"/>
        <end position="185"/>
    </location>
</feature>
<dbReference type="GO" id="GO:0000407">
    <property type="term" value="C:phagophore assembly site"/>
    <property type="evidence" value="ECO:0007669"/>
    <property type="project" value="TreeGrafter"/>
</dbReference>
<dbReference type="PROSITE" id="PS51547">
    <property type="entry name" value="C2_PI3K"/>
    <property type="match status" value="1"/>
</dbReference>
<dbReference type="SMART" id="SM00145">
    <property type="entry name" value="PI3Ka"/>
    <property type="match status" value="1"/>
</dbReference>
<dbReference type="InterPro" id="IPR057756">
    <property type="entry name" value="PI3-kinase_type3/VPS34_cat"/>
</dbReference>
<dbReference type="GO" id="GO:0005777">
    <property type="term" value="C:peroxisome"/>
    <property type="evidence" value="ECO:0007669"/>
    <property type="project" value="TreeGrafter"/>
</dbReference>
<dbReference type="GO" id="GO:0000045">
    <property type="term" value="P:autophagosome assembly"/>
    <property type="evidence" value="ECO:0007669"/>
    <property type="project" value="TreeGrafter"/>
</dbReference>
<dbReference type="SUPFAM" id="SSF49562">
    <property type="entry name" value="C2 domain (Calcium/lipid-binding domain, CaLB)"/>
    <property type="match status" value="1"/>
</dbReference>
<dbReference type="GO" id="GO:0048015">
    <property type="term" value="P:phosphatidylinositol-mediated signaling"/>
    <property type="evidence" value="ECO:0007669"/>
    <property type="project" value="TreeGrafter"/>
</dbReference>
<feature type="domain" description="PIK helical" evidence="10">
    <location>
        <begin position="348"/>
        <end position="596"/>
    </location>
</feature>
<dbReference type="InterPro" id="IPR000403">
    <property type="entry name" value="PI3/4_kinase_cat_dom"/>
</dbReference>
<dbReference type="EC" id="2.7.1.137" evidence="7"/>
<dbReference type="PROSITE" id="PS00915">
    <property type="entry name" value="PI3_4_KINASE_1"/>
    <property type="match status" value="1"/>
</dbReference>
<dbReference type="PANTHER" id="PTHR10048">
    <property type="entry name" value="PHOSPHATIDYLINOSITOL KINASE"/>
    <property type="match status" value="1"/>
</dbReference>
<evidence type="ECO:0000256" key="5">
    <source>
        <dbReference type="ARBA" id="ARBA00022840"/>
    </source>
</evidence>
<keyword evidence="13" id="KW-1185">Reference proteome</keyword>
<dbReference type="STRING" id="1882483.A0A317XW80"/>
<feature type="compositionally biased region" description="Low complexity" evidence="8">
    <location>
        <begin position="521"/>
        <end position="537"/>
    </location>
</feature>
<dbReference type="GO" id="GO:0006897">
    <property type="term" value="P:endocytosis"/>
    <property type="evidence" value="ECO:0007669"/>
    <property type="project" value="TreeGrafter"/>
</dbReference>